<dbReference type="CDD" id="cd11386">
    <property type="entry name" value="MCP_signal"/>
    <property type="match status" value="1"/>
</dbReference>
<dbReference type="EMBL" id="JACERN010000041">
    <property type="protein sequence ID" value="MBA4710200.1"/>
    <property type="molecule type" value="Genomic_DNA"/>
</dbReference>
<accession>A0A838Y434</accession>
<dbReference type="PROSITE" id="PS50111">
    <property type="entry name" value="CHEMOTAXIS_TRANSDUC_2"/>
    <property type="match status" value="1"/>
</dbReference>
<organism evidence="4 5">
    <name type="scientific">Aquitalea aquatica</name>
    <dbReference type="NCBI Taxonomy" id="3044273"/>
    <lineage>
        <taxon>Bacteria</taxon>
        <taxon>Pseudomonadati</taxon>
        <taxon>Pseudomonadota</taxon>
        <taxon>Betaproteobacteria</taxon>
        <taxon>Neisseriales</taxon>
        <taxon>Chromobacteriaceae</taxon>
        <taxon>Aquitalea</taxon>
    </lineage>
</organism>
<dbReference type="GO" id="GO:0007165">
    <property type="term" value="P:signal transduction"/>
    <property type="evidence" value="ECO:0007669"/>
    <property type="project" value="UniProtKB-KW"/>
</dbReference>
<dbReference type="PANTHER" id="PTHR32089:SF112">
    <property type="entry name" value="LYSOZYME-LIKE PROTEIN-RELATED"/>
    <property type="match status" value="1"/>
</dbReference>
<dbReference type="Pfam" id="PF00015">
    <property type="entry name" value="MCPsignal"/>
    <property type="match status" value="1"/>
</dbReference>
<feature type="domain" description="Methyl-accepting transducer" evidence="3">
    <location>
        <begin position="141"/>
        <end position="349"/>
    </location>
</feature>
<evidence type="ECO:0000256" key="1">
    <source>
        <dbReference type="ARBA" id="ARBA00023224"/>
    </source>
</evidence>
<dbReference type="AlphaFoldDB" id="A0A838Y434"/>
<protein>
    <submittedName>
        <fullName evidence="4">Methyl-accepting chemotaxis protein</fullName>
    </submittedName>
</protein>
<comment type="caution">
    <text evidence="4">The sequence shown here is derived from an EMBL/GenBank/DDBJ whole genome shotgun (WGS) entry which is preliminary data.</text>
</comment>
<proteinExistence type="predicted"/>
<dbReference type="GO" id="GO:0016020">
    <property type="term" value="C:membrane"/>
    <property type="evidence" value="ECO:0007669"/>
    <property type="project" value="InterPro"/>
</dbReference>
<dbReference type="InterPro" id="IPR004089">
    <property type="entry name" value="MCPsignal_dom"/>
</dbReference>
<dbReference type="SMART" id="SM00283">
    <property type="entry name" value="MA"/>
    <property type="match status" value="1"/>
</dbReference>
<dbReference type="Proteomes" id="UP000545606">
    <property type="component" value="Unassembled WGS sequence"/>
</dbReference>
<sequence>MLDNVDNLIMLADTTSDNTIFYMNRTARELLAQHRSMMNQKFRAGVDVNNAFMHSIHQFHREPDRIRRILQDIAARRISQHEALIPVGSVTFKSKVFPIWDAQDSNKLLCFMASFQDISAEVEAQALRDGNDQRRLFLEDRIDELSGNIQAMTTTIEMVAQRTSSASDSSEEMLKSARDGKSMIENNARAMRAVSELVSSTADNLGSLGEQSETIGQIVSVIKDIADQTNLLALNAAIEAARAGEMGRGFAVVADEVRKLAERTTKATQEIGTMIRDIQQEVNSNISAMDKGREQVKTTERDFAAAEAAITAIVEEINRVRDVVIEIANASEEQAATAQDISDKLGEIARH</sequence>
<keyword evidence="1 2" id="KW-0807">Transducer</keyword>
<name>A0A838Y434_9NEIS</name>
<dbReference type="PANTHER" id="PTHR32089">
    <property type="entry name" value="METHYL-ACCEPTING CHEMOTAXIS PROTEIN MCPB"/>
    <property type="match status" value="1"/>
</dbReference>
<keyword evidence="5" id="KW-1185">Reference proteome</keyword>
<evidence type="ECO:0000313" key="5">
    <source>
        <dbReference type="Proteomes" id="UP000545606"/>
    </source>
</evidence>
<dbReference type="Gene3D" id="3.30.450.20">
    <property type="entry name" value="PAS domain"/>
    <property type="match status" value="1"/>
</dbReference>
<evidence type="ECO:0000259" key="3">
    <source>
        <dbReference type="PROSITE" id="PS50111"/>
    </source>
</evidence>
<reference evidence="4 5" key="1">
    <citation type="submission" date="2020-07" db="EMBL/GenBank/DDBJ databases">
        <title>Draft genome sequence of violacein-producing bacteria and related species.</title>
        <authorList>
            <person name="Wilson H.S."/>
            <person name="De Leon M.E."/>
        </authorList>
    </citation>
    <scope>NUCLEOTIDE SEQUENCE [LARGE SCALE GENOMIC DNA]</scope>
    <source>
        <strain evidence="4 5">HSC-21Su07</strain>
    </source>
</reference>
<dbReference type="Gene3D" id="1.10.287.950">
    <property type="entry name" value="Methyl-accepting chemotaxis protein"/>
    <property type="match status" value="1"/>
</dbReference>
<evidence type="ECO:0000313" key="4">
    <source>
        <dbReference type="EMBL" id="MBA4710200.1"/>
    </source>
</evidence>
<dbReference type="SUPFAM" id="SSF58104">
    <property type="entry name" value="Methyl-accepting chemotaxis protein (MCP) signaling domain"/>
    <property type="match status" value="1"/>
</dbReference>
<evidence type="ECO:0000256" key="2">
    <source>
        <dbReference type="PROSITE-ProRule" id="PRU00284"/>
    </source>
</evidence>
<gene>
    <name evidence="4" type="ORF">H2Z84_17660</name>
</gene>